<dbReference type="AlphaFoldDB" id="M9RJM6"/>
<evidence type="ECO:0000313" key="11">
    <source>
        <dbReference type="Proteomes" id="UP000004688"/>
    </source>
</evidence>
<evidence type="ECO:0000256" key="5">
    <source>
        <dbReference type="ARBA" id="ARBA00022723"/>
    </source>
</evidence>
<keyword evidence="2" id="KW-0813">Transport</keyword>
<keyword evidence="4" id="KW-0679">Respiratory chain</keyword>
<evidence type="ECO:0000256" key="3">
    <source>
        <dbReference type="ARBA" id="ARBA00022617"/>
    </source>
</evidence>
<evidence type="ECO:0000259" key="9">
    <source>
        <dbReference type="PROSITE" id="PS51007"/>
    </source>
</evidence>
<dbReference type="InterPro" id="IPR009056">
    <property type="entry name" value="Cyt_c-like_dom"/>
</dbReference>
<keyword evidence="6" id="KW-0249">Electron transport</keyword>
<evidence type="ECO:0000256" key="1">
    <source>
        <dbReference type="ARBA" id="ARBA00001926"/>
    </source>
</evidence>
<dbReference type="PANTHER" id="PTHR35008:SF4">
    <property type="entry name" value="BLL4482 PROTEIN"/>
    <property type="match status" value="1"/>
</dbReference>
<reference evidence="10 11" key="1">
    <citation type="journal article" date="2013" name="PLoS ONE">
        <title>Poles Apart: Arctic and Antarctic Octadecabacter strains Share High Genome Plasticity and a New Type of Xanthorhodopsin.</title>
        <authorList>
            <person name="Vollmers J."/>
            <person name="Voget S."/>
            <person name="Dietrich S."/>
            <person name="Gollnow K."/>
            <person name="Smits M."/>
            <person name="Meyer K."/>
            <person name="Brinkhoff T."/>
            <person name="Simon M."/>
            <person name="Daniel R."/>
        </authorList>
    </citation>
    <scope>NUCLEOTIDE SEQUENCE [LARGE SCALE GENOMIC DNA]</scope>
    <source>
        <strain evidence="10 11">238</strain>
    </source>
</reference>
<dbReference type="InterPro" id="IPR036909">
    <property type="entry name" value="Cyt_c-like_dom_sf"/>
</dbReference>
<comment type="cofactor">
    <cofactor evidence="1">
        <name>heme c</name>
        <dbReference type="ChEBI" id="CHEBI:61717"/>
    </cofactor>
</comment>
<dbReference type="Pfam" id="PF00034">
    <property type="entry name" value="Cytochrom_C"/>
    <property type="match status" value="1"/>
</dbReference>
<evidence type="ECO:0000256" key="8">
    <source>
        <dbReference type="PROSITE-ProRule" id="PRU00433"/>
    </source>
</evidence>
<dbReference type="SUPFAM" id="SSF46626">
    <property type="entry name" value="Cytochrome c"/>
    <property type="match status" value="1"/>
</dbReference>
<accession>M9RJM6</accession>
<name>M9RJM6_9RHOB</name>
<protein>
    <recommendedName>
        <fullName evidence="9">Cytochrome c domain-containing protein</fullName>
    </recommendedName>
</protein>
<dbReference type="GO" id="GO:0020037">
    <property type="term" value="F:heme binding"/>
    <property type="evidence" value="ECO:0007669"/>
    <property type="project" value="InterPro"/>
</dbReference>
<dbReference type="RefSeq" id="WP_015493832.1">
    <property type="nucleotide sequence ID" value="NC_020908.1"/>
</dbReference>
<feature type="domain" description="Cytochrome c" evidence="9">
    <location>
        <begin position="40"/>
        <end position="141"/>
    </location>
</feature>
<evidence type="ECO:0000256" key="6">
    <source>
        <dbReference type="ARBA" id="ARBA00022982"/>
    </source>
</evidence>
<dbReference type="GO" id="GO:0005506">
    <property type="term" value="F:iron ion binding"/>
    <property type="evidence" value="ECO:0007669"/>
    <property type="project" value="InterPro"/>
</dbReference>
<keyword evidence="5 8" id="KW-0479">Metal-binding</keyword>
<keyword evidence="3 8" id="KW-0349">Heme</keyword>
<organism evidence="10 11">
    <name type="scientific">Octadecabacter arcticus 238</name>
    <dbReference type="NCBI Taxonomy" id="391616"/>
    <lineage>
        <taxon>Bacteria</taxon>
        <taxon>Pseudomonadati</taxon>
        <taxon>Pseudomonadota</taxon>
        <taxon>Alphaproteobacteria</taxon>
        <taxon>Rhodobacterales</taxon>
        <taxon>Roseobacteraceae</taxon>
        <taxon>Octadecabacter</taxon>
    </lineage>
</organism>
<dbReference type="eggNOG" id="COG2010">
    <property type="taxonomic scope" value="Bacteria"/>
</dbReference>
<dbReference type="Gene3D" id="1.10.760.10">
    <property type="entry name" value="Cytochrome c-like domain"/>
    <property type="match status" value="1"/>
</dbReference>
<dbReference type="HOGENOM" id="CLU_127672_0_0_5"/>
<dbReference type="EMBL" id="CP003742">
    <property type="protein sequence ID" value="AGI70596.1"/>
    <property type="molecule type" value="Genomic_DNA"/>
</dbReference>
<evidence type="ECO:0000256" key="4">
    <source>
        <dbReference type="ARBA" id="ARBA00022660"/>
    </source>
</evidence>
<sequence length="161" mass="17495">MRMKPVSILIVLFVGIGAAAFLNIQNGPADAQVPMQPSSVNIANGELLYAENCAACHGANLEGQSDWQSPSTDGRLPAPPHDTTGHTWHHADGLLFDYTKLGGQAAMAAQGLEFDSAMPGFGDTLTDDQIWNVIAYIKSTWPDRVQEMQQSRTEVEQLREN</sequence>
<evidence type="ECO:0000256" key="2">
    <source>
        <dbReference type="ARBA" id="ARBA00022448"/>
    </source>
</evidence>
<dbReference type="PRINTS" id="PR00605">
    <property type="entry name" value="CYTCHROMECIC"/>
</dbReference>
<dbReference type="InterPro" id="IPR051459">
    <property type="entry name" value="Cytochrome_c-type_DH"/>
</dbReference>
<proteinExistence type="predicted"/>
<gene>
    <name evidence="10" type="ORF">OA238_c03430</name>
</gene>
<dbReference type="GO" id="GO:0009055">
    <property type="term" value="F:electron transfer activity"/>
    <property type="evidence" value="ECO:0007669"/>
    <property type="project" value="InterPro"/>
</dbReference>
<dbReference type="STRING" id="391616.OA238_c03430"/>
<evidence type="ECO:0000313" key="10">
    <source>
        <dbReference type="EMBL" id="AGI70596.1"/>
    </source>
</evidence>
<evidence type="ECO:0000256" key="7">
    <source>
        <dbReference type="ARBA" id="ARBA00023004"/>
    </source>
</evidence>
<dbReference type="PANTHER" id="PTHR35008">
    <property type="entry name" value="BLL4482 PROTEIN-RELATED"/>
    <property type="match status" value="1"/>
</dbReference>
<dbReference type="KEGG" id="oar:OA238_c03430"/>
<dbReference type="InterPro" id="IPR008168">
    <property type="entry name" value="Cyt_C_IC"/>
</dbReference>
<dbReference type="Proteomes" id="UP000004688">
    <property type="component" value="Chromosome"/>
</dbReference>
<dbReference type="PROSITE" id="PS51007">
    <property type="entry name" value="CYTC"/>
    <property type="match status" value="1"/>
</dbReference>
<keyword evidence="11" id="KW-1185">Reference proteome</keyword>
<keyword evidence="7 8" id="KW-0408">Iron</keyword>